<dbReference type="RefSeq" id="WP_036362129.1">
    <property type="nucleotide sequence ID" value="NZ_AOMT01000005.1"/>
</dbReference>
<feature type="chain" id="PRO_5001627414" evidence="3">
    <location>
        <begin position="19"/>
        <end position="522"/>
    </location>
</feature>
<dbReference type="InterPro" id="IPR012338">
    <property type="entry name" value="Beta-lactam/transpept-like"/>
</dbReference>
<dbReference type="Gene3D" id="3.50.80.20">
    <property type="entry name" value="D-Ala-D-Ala carboxypeptidase C, peptidase S13"/>
    <property type="match status" value="1"/>
</dbReference>
<comment type="caution">
    <text evidence="4">The sequence shown here is derived from an EMBL/GenBank/DDBJ whole genome shotgun (WGS) entry which is preliminary data.</text>
</comment>
<name>A0A066UNG1_9GAMM</name>
<dbReference type="InterPro" id="IPR000667">
    <property type="entry name" value="Peptidase_S13"/>
</dbReference>
<keyword evidence="3" id="KW-0732">Signal</keyword>
<feature type="signal peptide" evidence="3">
    <location>
        <begin position="1"/>
        <end position="18"/>
    </location>
</feature>
<dbReference type="EMBL" id="AOMT01000005">
    <property type="protein sequence ID" value="KDN25723.1"/>
    <property type="molecule type" value="Genomic_DNA"/>
</dbReference>
<evidence type="ECO:0000313" key="4">
    <source>
        <dbReference type="EMBL" id="KDN25723.1"/>
    </source>
</evidence>
<evidence type="ECO:0000256" key="1">
    <source>
        <dbReference type="ARBA" id="ARBA00006096"/>
    </source>
</evidence>
<keyword evidence="2" id="KW-0378">Hydrolase</keyword>
<dbReference type="PANTHER" id="PTHR30023:SF0">
    <property type="entry name" value="PENICILLIN-SENSITIVE CARBOXYPEPTIDASE A"/>
    <property type="match status" value="1"/>
</dbReference>
<dbReference type="Pfam" id="PF02113">
    <property type="entry name" value="Peptidase_S13"/>
    <property type="match status" value="1"/>
</dbReference>
<dbReference type="MEROPS" id="S13.003"/>
<organism evidence="4 5">
    <name type="scientific">Moraxella bovoculi 237</name>
    <dbReference type="NCBI Taxonomy" id="743974"/>
    <lineage>
        <taxon>Bacteria</taxon>
        <taxon>Pseudomonadati</taxon>
        <taxon>Pseudomonadota</taxon>
        <taxon>Gammaproteobacteria</taxon>
        <taxon>Moraxellales</taxon>
        <taxon>Moraxellaceae</taxon>
        <taxon>Moraxella</taxon>
    </lineage>
</organism>
<dbReference type="NCBIfam" id="TIGR00666">
    <property type="entry name" value="PBP4"/>
    <property type="match status" value="1"/>
</dbReference>
<dbReference type="SUPFAM" id="SSF56601">
    <property type="entry name" value="beta-lactamase/transpeptidase-like"/>
    <property type="match status" value="1"/>
</dbReference>
<dbReference type="Gene3D" id="3.40.710.10">
    <property type="entry name" value="DD-peptidase/beta-lactamase superfamily"/>
    <property type="match status" value="1"/>
</dbReference>
<dbReference type="PRINTS" id="PR00922">
    <property type="entry name" value="DADACBPTASE3"/>
</dbReference>
<evidence type="ECO:0000313" key="5">
    <source>
        <dbReference type="Proteomes" id="UP000035860"/>
    </source>
</evidence>
<dbReference type="GO" id="GO:0004185">
    <property type="term" value="F:serine-type carboxypeptidase activity"/>
    <property type="evidence" value="ECO:0007669"/>
    <property type="project" value="InterPro"/>
</dbReference>
<reference evidence="4 5" key="1">
    <citation type="journal article" date="2014" name="Genome Announc.">
        <title>Draft Genome Sequence of Moraxella bovoculi Strain 237T (ATCC BAA-1259T) Isolated from a Calf with Infectious Bovine Keratoconjunctivitis.</title>
        <authorList>
            <person name="Calcutt M.J."/>
            <person name="Foecking M.F."/>
            <person name="Martin N.T."/>
            <person name="Mhlanga-Mutangadura T."/>
            <person name="Reilly T.J."/>
        </authorList>
    </citation>
    <scope>NUCLEOTIDE SEQUENCE [LARGE SCALE GENOMIC DNA]</scope>
    <source>
        <strain evidence="4 5">237</strain>
    </source>
</reference>
<protein>
    <submittedName>
        <fullName evidence="4">D-alanyl-D-alanine carboxypeptidase/D-alanyl-D-alanine-endopeptidase</fullName>
    </submittedName>
</protein>
<proteinExistence type="inferred from homology"/>
<dbReference type="GO" id="GO:0000270">
    <property type="term" value="P:peptidoglycan metabolic process"/>
    <property type="evidence" value="ECO:0007669"/>
    <property type="project" value="TreeGrafter"/>
</dbReference>
<keyword evidence="4" id="KW-0121">Carboxypeptidase</keyword>
<dbReference type="AlphaFoldDB" id="A0A066UNG1"/>
<dbReference type="eggNOG" id="COG2027">
    <property type="taxonomic scope" value="Bacteria"/>
</dbReference>
<dbReference type="Proteomes" id="UP000035860">
    <property type="component" value="Unassembled WGS sequence"/>
</dbReference>
<comment type="similarity">
    <text evidence="1">Belongs to the peptidase S13 family.</text>
</comment>
<evidence type="ECO:0000256" key="2">
    <source>
        <dbReference type="ARBA" id="ARBA00022801"/>
    </source>
</evidence>
<evidence type="ECO:0000256" key="3">
    <source>
        <dbReference type="SAM" id="SignalP"/>
    </source>
</evidence>
<gene>
    <name evidence="4" type="ORF">MBO_00965</name>
</gene>
<keyword evidence="5" id="KW-1185">Reference proteome</keyword>
<dbReference type="PANTHER" id="PTHR30023">
    <property type="entry name" value="D-ALANYL-D-ALANINE CARBOXYPEPTIDASE"/>
    <property type="match status" value="1"/>
</dbReference>
<accession>A0A066UNG1</accession>
<sequence length="522" mass="57133">MYRWLMAAFGVMATTSWANEPSSNVVNDSMATVVTYDLPAATLPQSIREKMAVAGLSDDEVSFWVEPLDGDLSNTANANTRLEPIIRHRADKLRTPASTQKLVTTFIALHTLGENHRWITRVHPKGVVMNGTLYGDLVIQGFGDPAMTHDRLRAMLRQVEARGIRHIQGDIVIDNSAFQDVKFNINAFDGQGMRAYNAAPNAFLVNFGTVEIDVLPSGRDEIIQTPTGQTTKFIPSDHQSAALQVLPPLADFSAPSQVSANDTRCLSENKFHLNDKKLTVFGGTRADCGRQSYWLTFSDADTLAIKAVKGIWQSIDERFAGRVRIDDVVSPSIAWLIYPSKPLSEQIYLINQHSNNVMTEQVALSLPLSMGVAGVSDPASDYPSALNFISKWWQTHLSSQPPMMSRASGLCRDCAITPAAMAELLAFAYQQPNFEVFKASLPIAGQSGTMMSLSERDPEHPAIGHAHIKTGTLNNVKSLAGYVMDTQGRWYVFVGMINAPGAGYSDHATAVLDEALSYVAKL</sequence>
<dbReference type="OrthoDB" id="9802627at2"/>
<dbReference type="GO" id="GO:0006508">
    <property type="term" value="P:proteolysis"/>
    <property type="evidence" value="ECO:0007669"/>
    <property type="project" value="InterPro"/>
</dbReference>
<keyword evidence="4" id="KW-0645">Protease</keyword>